<dbReference type="EMBL" id="FXAG01000015">
    <property type="protein sequence ID" value="SMF34743.1"/>
    <property type="molecule type" value="Genomic_DNA"/>
</dbReference>
<dbReference type="GO" id="GO:0043953">
    <property type="term" value="P:protein transport by the Tat complex"/>
    <property type="evidence" value="ECO:0007669"/>
    <property type="project" value="UniProtKB-UniRule"/>
</dbReference>
<evidence type="ECO:0000256" key="10">
    <source>
        <dbReference type="HAMAP-Rule" id="MF_00237"/>
    </source>
</evidence>
<dbReference type="Proteomes" id="UP000192920">
    <property type="component" value="Unassembled WGS sequence"/>
</dbReference>
<dbReference type="PANTHER" id="PTHR33162:SF1">
    <property type="entry name" value="SEC-INDEPENDENT PROTEIN TRANSLOCASE PROTEIN TATA, CHLOROPLASTIC"/>
    <property type="match status" value="1"/>
</dbReference>
<evidence type="ECO:0000256" key="6">
    <source>
        <dbReference type="ARBA" id="ARBA00022927"/>
    </source>
</evidence>
<protein>
    <recommendedName>
        <fullName evidence="10">Sec-independent protein translocase protein TatB</fullName>
    </recommendedName>
</protein>
<dbReference type="STRING" id="1123014.SAMN02745746_02668"/>
<evidence type="ECO:0000256" key="9">
    <source>
        <dbReference type="ARBA" id="ARBA00023136"/>
    </source>
</evidence>
<reference evidence="13" key="1">
    <citation type="submission" date="2017-04" db="EMBL/GenBank/DDBJ databases">
        <authorList>
            <person name="Varghese N."/>
            <person name="Submissions S."/>
        </authorList>
    </citation>
    <scope>NUCLEOTIDE SEQUENCE [LARGE SCALE GENOMIC DNA]</scope>
    <source>
        <strain evidence="13">DSM 22618</strain>
    </source>
</reference>
<comment type="subcellular location">
    <subcellularLocation>
        <location evidence="10">Cell membrane</location>
        <topology evidence="10">Single-pass membrane protein</topology>
    </subcellularLocation>
    <subcellularLocation>
        <location evidence="1">Membrane</location>
        <topology evidence="1">Single-pass membrane protein</topology>
    </subcellularLocation>
</comment>
<dbReference type="InterPro" id="IPR018448">
    <property type="entry name" value="TatB"/>
</dbReference>
<dbReference type="PANTHER" id="PTHR33162">
    <property type="entry name" value="SEC-INDEPENDENT PROTEIN TRANSLOCASE PROTEIN TATA, CHLOROPLASTIC"/>
    <property type="match status" value="1"/>
</dbReference>
<evidence type="ECO:0000313" key="13">
    <source>
        <dbReference type="Proteomes" id="UP000192920"/>
    </source>
</evidence>
<keyword evidence="7 10" id="KW-1133">Transmembrane helix</keyword>
<dbReference type="HAMAP" id="MF_00237">
    <property type="entry name" value="TatB"/>
    <property type="match status" value="1"/>
</dbReference>
<comment type="similarity">
    <text evidence="10">Belongs to the TatB family.</text>
</comment>
<name>A0A1Y6C3Q6_9NEIS</name>
<proteinExistence type="inferred from homology"/>
<sequence>MFEISFGELLLIGVVALVVLGPEKLPTVARTLGALIGRAQRFVASVKADIHQQADLTGLSSLQQEVQNAAASFRQSIETEMKEVEGVVQENVAAVRAAGDEAAAVLDSARSSVTSNSPEPDAVLGADLFAAAREGDAAGPGAAAAVVHDENQLDLFDSPPVKPATPPAETRE</sequence>
<keyword evidence="3 10" id="KW-1003">Cell membrane</keyword>
<gene>
    <name evidence="10" type="primary">tatB</name>
    <name evidence="12" type="ORF">SAMN02745746_02668</name>
</gene>
<feature type="region of interest" description="Disordered" evidence="11">
    <location>
        <begin position="149"/>
        <end position="172"/>
    </location>
</feature>
<evidence type="ECO:0000256" key="2">
    <source>
        <dbReference type="ARBA" id="ARBA00022448"/>
    </source>
</evidence>
<dbReference type="GO" id="GO:0008320">
    <property type="term" value="F:protein transmembrane transporter activity"/>
    <property type="evidence" value="ECO:0007669"/>
    <property type="project" value="UniProtKB-UniRule"/>
</dbReference>
<evidence type="ECO:0000256" key="1">
    <source>
        <dbReference type="ARBA" id="ARBA00004167"/>
    </source>
</evidence>
<dbReference type="GO" id="GO:0033281">
    <property type="term" value="C:TAT protein transport complex"/>
    <property type="evidence" value="ECO:0007669"/>
    <property type="project" value="UniProtKB-UniRule"/>
</dbReference>
<keyword evidence="8 10" id="KW-0811">Translocation</keyword>
<keyword evidence="6 10" id="KW-0653">Protein transport</keyword>
<evidence type="ECO:0000256" key="7">
    <source>
        <dbReference type="ARBA" id="ARBA00022989"/>
    </source>
</evidence>
<dbReference type="RefSeq" id="WP_085276825.1">
    <property type="nucleotide sequence ID" value="NZ_FXAG01000015.1"/>
</dbReference>
<evidence type="ECO:0000256" key="11">
    <source>
        <dbReference type="SAM" id="MobiDB-lite"/>
    </source>
</evidence>
<dbReference type="Pfam" id="PF02416">
    <property type="entry name" value="TatA_B_E"/>
    <property type="match status" value="1"/>
</dbReference>
<keyword evidence="9 10" id="KW-0472">Membrane</keyword>
<comment type="subunit">
    <text evidence="10">The Tat system comprises two distinct complexes: a TatABC complex, containing multiple copies of TatA, TatB and TatC subunits, and a separate TatA complex, containing only TatA subunits. Substrates initially bind to the TatABC complex, which probably triggers association of the separate TatA complex to form the active translocon.</text>
</comment>
<evidence type="ECO:0000256" key="8">
    <source>
        <dbReference type="ARBA" id="ARBA00023010"/>
    </source>
</evidence>
<keyword evidence="5 10" id="KW-0812">Transmembrane</keyword>
<dbReference type="NCBIfam" id="TIGR01410">
    <property type="entry name" value="tatB"/>
    <property type="match status" value="1"/>
</dbReference>
<evidence type="ECO:0000256" key="4">
    <source>
        <dbReference type="ARBA" id="ARBA00022519"/>
    </source>
</evidence>
<dbReference type="Gene3D" id="1.20.5.3310">
    <property type="match status" value="1"/>
</dbReference>
<evidence type="ECO:0000256" key="3">
    <source>
        <dbReference type="ARBA" id="ARBA00022475"/>
    </source>
</evidence>
<comment type="function">
    <text evidence="10">Part of the twin-arginine translocation (Tat) system that transports large folded proteins containing a characteristic twin-arginine motif in their signal peptide across membranes. Together with TatC, TatB is part of a receptor directly interacting with Tat signal peptides. TatB may form an oligomeric binding site that transiently accommodates folded Tat precursor proteins before their translocation.</text>
</comment>
<accession>A0A1Y6C3Q6</accession>
<evidence type="ECO:0000256" key="5">
    <source>
        <dbReference type="ARBA" id="ARBA00022692"/>
    </source>
</evidence>
<evidence type="ECO:0000313" key="12">
    <source>
        <dbReference type="EMBL" id="SMF34743.1"/>
    </source>
</evidence>
<keyword evidence="13" id="KW-1185">Reference proteome</keyword>
<keyword evidence="2 10" id="KW-0813">Transport</keyword>
<keyword evidence="4" id="KW-0997">Cell inner membrane</keyword>
<dbReference type="PRINTS" id="PR01506">
    <property type="entry name" value="TATBPROTEIN"/>
</dbReference>
<dbReference type="InterPro" id="IPR003369">
    <property type="entry name" value="TatA/B/E"/>
</dbReference>
<dbReference type="AlphaFoldDB" id="A0A1Y6C3Q6"/>
<organism evidence="12 13">
    <name type="scientific">Pseudogulbenkiania subflava DSM 22618</name>
    <dbReference type="NCBI Taxonomy" id="1123014"/>
    <lineage>
        <taxon>Bacteria</taxon>
        <taxon>Pseudomonadati</taxon>
        <taxon>Pseudomonadota</taxon>
        <taxon>Betaproteobacteria</taxon>
        <taxon>Neisseriales</taxon>
        <taxon>Chromobacteriaceae</taxon>
        <taxon>Pseudogulbenkiania</taxon>
    </lineage>
</organism>